<keyword evidence="1" id="KW-0812">Transmembrane</keyword>
<dbReference type="RefSeq" id="WP_116651665.1">
    <property type="nucleotide sequence ID" value="NZ_QUZK01000048.1"/>
</dbReference>
<feature type="transmembrane region" description="Helical" evidence="1">
    <location>
        <begin position="52"/>
        <end position="85"/>
    </location>
</feature>
<dbReference type="GO" id="GO:0005886">
    <property type="term" value="C:plasma membrane"/>
    <property type="evidence" value="ECO:0007669"/>
    <property type="project" value="TreeGrafter"/>
</dbReference>
<dbReference type="OrthoDB" id="9810270at2"/>
<dbReference type="Pfam" id="PF09335">
    <property type="entry name" value="VTT_dom"/>
    <property type="match status" value="1"/>
</dbReference>
<comment type="caution">
    <text evidence="3">The sequence shown here is derived from an EMBL/GenBank/DDBJ whole genome shotgun (WGS) entry which is preliminary data.</text>
</comment>
<name>A0A3E1K5L0_9GAMM</name>
<reference evidence="3 4" key="1">
    <citation type="submission" date="2018-08" db="EMBL/GenBank/DDBJ databases">
        <title>Wenzhouxiangella salilacus sp. nov., a novel bacterium isolated from a saline lake in Xinjiang Province, China.</title>
        <authorList>
            <person name="Han S."/>
        </authorList>
    </citation>
    <scope>NUCLEOTIDE SEQUENCE [LARGE SCALE GENOMIC DNA]</scope>
    <source>
        <strain evidence="3 4">XDB06</strain>
    </source>
</reference>
<dbReference type="AlphaFoldDB" id="A0A3E1K5L0"/>
<accession>A0A3E1K5L0</accession>
<gene>
    <name evidence="3" type="ORF">DZC52_13400</name>
</gene>
<protein>
    <submittedName>
        <fullName evidence="3">DedA family protein</fullName>
    </submittedName>
</protein>
<dbReference type="PANTHER" id="PTHR42709:SF11">
    <property type="entry name" value="DEDA FAMILY PROTEIN"/>
    <property type="match status" value="1"/>
</dbReference>
<organism evidence="3 4">
    <name type="scientific">Wenzhouxiangella sediminis</name>
    <dbReference type="NCBI Taxonomy" id="1792836"/>
    <lineage>
        <taxon>Bacteria</taxon>
        <taxon>Pseudomonadati</taxon>
        <taxon>Pseudomonadota</taxon>
        <taxon>Gammaproteobacteria</taxon>
        <taxon>Chromatiales</taxon>
        <taxon>Wenzhouxiangellaceae</taxon>
        <taxon>Wenzhouxiangella</taxon>
    </lineage>
</organism>
<evidence type="ECO:0000259" key="2">
    <source>
        <dbReference type="Pfam" id="PF09335"/>
    </source>
</evidence>
<keyword evidence="1" id="KW-1133">Transmembrane helix</keyword>
<sequence length="191" mass="21256">MFRRLYDRVLVWSRHRHARRYLVGLSFAEATFFPIPPDVMLAPMVLAERNSAWRLAFLTTVASVIGGLFGYLIGWLAIEAILPFIERVGYLHAYHSAVDAFETYGVWFVMLAGFTPIPFKIITIAGGALGTPMLGFVLGSVIGRGARFYLVAGVIWAGGERAADRLRNWVDLLGWLVIAAAALGGLVWWLW</sequence>
<feature type="transmembrane region" description="Helical" evidence="1">
    <location>
        <begin position="21"/>
        <end position="46"/>
    </location>
</feature>
<feature type="domain" description="VTT" evidence="2">
    <location>
        <begin position="38"/>
        <end position="154"/>
    </location>
</feature>
<evidence type="ECO:0000256" key="1">
    <source>
        <dbReference type="SAM" id="Phobius"/>
    </source>
</evidence>
<proteinExistence type="predicted"/>
<dbReference type="InterPro" id="IPR032816">
    <property type="entry name" value="VTT_dom"/>
</dbReference>
<keyword evidence="1" id="KW-0472">Membrane</keyword>
<evidence type="ECO:0000313" key="3">
    <source>
        <dbReference type="EMBL" id="RFF29299.1"/>
    </source>
</evidence>
<dbReference type="PANTHER" id="PTHR42709">
    <property type="entry name" value="ALKALINE PHOSPHATASE LIKE PROTEIN"/>
    <property type="match status" value="1"/>
</dbReference>
<keyword evidence="4" id="KW-1185">Reference proteome</keyword>
<dbReference type="Proteomes" id="UP000260351">
    <property type="component" value="Unassembled WGS sequence"/>
</dbReference>
<dbReference type="InterPro" id="IPR051311">
    <property type="entry name" value="DedA_domain"/>
</dbReference>
<evidence type="ECO:0000313" key="4">
    <source>
        <dbReference type="Proteomes" id="UP000260351"/>
    </source>
</evidence>
<feature type="transmembrane region" description="Helical" evidence="1">
    <location>
        <begin position="169"/>
        <end position="190"/>
    </location>
</feature>
<dbReference type="EMBL" id="QUZK01000048">
    <property type="protein sequence ID" value="RFF29299.1"/>
    <property type="molecule type" value="Genomic_DNA"/>
</dbReference>